<gene>
    <name evidence="3" type="ORF">QWZ14_07100</name>
</gene>
<comment type="caution">
    <text evidence="3">The sequence shown here is derived from an EMBL/GenBank/DDBJ whole genome shotgun (WGS) entry which is preliminary data.</text>
</comment>
<dbReference type="PANTHER" id="PTHR36109">
    <property type="entry name" value="MEMBRANE PROTEIN-RELATED"/>
    <property type="match status" value="1"/>
</dbReference>
<keyword evidence="1" id="KW-0812">Transmembrane</keyword>
<keyword evidence="4" id="KW-1185">Reference proteome</keyword>
<dbReference type="RefSeq" id="WP_290315928.1">
    <property type="nucleotide sequence ID" value="NZ_JAUFPN010000060.1"/>
</dbReference>
<organism evidence="3 4">
    <name type="scientific">Paeniroseomonas aquatica</name>
    <dbReference type="NCBI Taxonomy" id="373043"/>
    <lineage>
        <taxon>Bacteria</taxon>
        <taxon>Pseudomonadati</taxon>
        <taxon>Pseudomonadota</taxon>
        <taxon>Alphaproteobacteria</taxon>
        <taxon>Acetobacterales</taxon>
        <taxon>Acetobacteraceae</taxon>
        <taxon>Paeniroseomonas</taxon>
    </lineage>
</organism>
<feature type="transmembrane region" description="Helical" evidence="1">
    <location>
        <begin position="65"/>
        <end position="85"/>
    </location>
</feature>
<dbReference type="Pfam" id="PF11181">
    <property type="entry name" value="YflT"/>
    <property type="match status" value="1"/>
</dbReference>
<proteinExistence type="predicted"/>
<sequence>MEKTDTAVAVFSEHVAAEAAIKQLASEGFAMKQLSVVGKGYHTEEKVVGFYNTGDRVRFWGTRGAVWGGLWGLFFGGLFISIPVAGPLVVLGYVAAAAIMAIENAVVLGGLSALGAALFSIGIPKNSVLEYEAAVKADGFLVMAHGTAEEVARAKAILGTIKPARLDTHGLTQSTVPEVIALGAA</sequence>
<dbReference type="InterPro" id="IPR052948">
    <property type="entry name" value="Low_temp-induced_all0457"/>
</dbReference>
<feature type="transmembrane region" description="Helical" evidence="1">
    <location>
        <begin position="91"/>
        <end position="119"/>
    </location>
</feature>
<feature type="domain" description="General stress protein 17M-like" evidence="2">
    <location>
        <begin position="7"/>
        <end position="78"/>
    </location>
</feature>
<accession>A0ABT8A374</accession>
<reference evidence="4" key="1">
    <citation type="journal article" date="2019" name="Int. J. Syst. Evol. Microbiol.">
        <title>The Global Catalogue of Microorganisms (GCM) 10K type strain sequencing project: providing services to taxonomists for standard genome sequencing and annotation.</title>
        <authorList>
            <consortium name="The Broad Institute Genomics Platform"/>
            <consortium name="The Broad Institute Genome Sequencing Center for Infectious Disease"/>
            <person name="Wu L."/>
            <person name="Ma J."/>
        </authorList>
    </citation>
    <scope>NUCLEOTIDE SEQUENCE [LARGE SCALE GENOMIC DNA]</scope>
    <source>
        <strain evidence="4">CECT 7131</strain>
    </source>
</reference>
<dbReference type="Proteomes" id="UP001529369">
    <property type="component" value="Unassembled WGS sequence"/>
</dbReference>
<protein>
    <submittedName>
        <fullName evidence="3">DUF1269 domain-containing protein</fullName>
    </submittedName>
</protein>
<evidence type="ECO:0000313" key="4">
    <source>
        <dbReference type="Proteomes" id="UP001529369"/>
    </source>
</evidence>
<evidence type="ECO:0000259" key="2">
    <source>
        <dbReference type="Pfam" id="PF11181"/>
    </source>
</evidence>
<evidence type="ECO:0000256" key="1">
    <source>
        <dbReference type="SAM" id="Phobius"/>
    </source>
</evidence>
<keyword evidence="1" id="KW-1133">Transmembrane helix</keyword>
<keyword evidence="1" id="KW-0472">Membrane</keyword>
<name>A0ABT8A374_9PROT</name>
<dbReference type="EMBL" id="JAUFPN010000060">
    <property type="protein sequence ID" value="MDN3564141.1"/>
    <property type="molecule type" value="Genomic_DNA"/>
</dbReference>
<dbReference type="PANTHER" id="PTHR36109:SF2">
    <property type="entry name" value="MEMBRANE PROTEIN"/>
    <property type="match status" value="1"/>
</dbReference>
<dbReference type="InterPro" id="IPR025889">
    <property type="entry name" value="GSP17M-like_dom"/>
</dbReference>
<evidence type="ECO:0000313" key="3">
    <source>
        <dbReference type="EMBL" id="MDN3564141.1"/>
    </source>
</evidence>